<dbReference type="Gene3D" id="3.40.50.1240">
    <property type="entry name" value="Phosphoglycerate mutase-like"/>
    <property type="match status" value="2"/>
</dbReference>
<keyword evidence="2" id="KW-0732">Signal</keyword>
<name>A0A447V3B4_9ENTR</name>
<evidence type="ECO:0000313" key="4">
    <source>
        <dbReference type="Proteomes" id="UP000274122"/>
    </source>
</evidence>
<evidence type="ECO:0000256" key="1">
    <source>
        <dbReference type="ARBA" id="ARBA00005375"/>
    </source>
</evidence>
<dbReference type="InterPro" id="IPR033379">
    <property type="entry name" value="Acid_Pase_AS"/>
</dbReference>
<evidence type="ECO:0000256" key="2">
    <source>
        <dbReference type="SAM" id="SignalP"/>
    </source>
</evidence>
<dbReference type="OrthoDB" id="395886at2"/>
<dbReference type="GO" id="GO:0030288">
    <property type="term" value="C:outer membrane-bounded periplasmic space"/>
    <property type="evidence" value="ECO:0007669"/>
    <property type="project" value="TreeGrafter"/>
</dbReference>
<dbReference type="EMBL" id="LR134201">
    <property type="protein sequence ID" value="VEB98382.1"/>
    <property type="molecule type" value="Genomic_DNA"/>
</dbReference>
<dbReference type="InterPro" id="IPR029033">
    <property type="entry name" value="His_PPase_superfam"/>
</dbReference>
<gene>
    <name evidence="3" type="primary">agp_1</name>
    <name evidence="3" type="ORF">NCTC11466_02642</name>
</gene>
<feature type="signal peptide" evidence="2">
    <location>
        <begin position="1"/>
        <end position="20"/>
    </location>
</feature>
<feature type="chain" id="PRO_5019177254" evidence="2">
    <location>
        <begin position="21"/>
        <end position="422"/>
    </location>
</feature>
<dbReference type="Pfam" id="PF00328">
    <property type="entry name" value="His_Phos_2"/>
    <property type="match status" value="1"/>
</dbReference>
<evidence type="ECO:0000313" key="3">
    <source>
        <dbReference type="EMBL" id="VEB98382.1"/>
    </source>
</evidence>
<proteinExistence type="inferred from homology"/>
<dbReference type="CDD" id="cd07061">
    <property type="entry name" value="HP_HAP_like"/>
    <property type="match status" value="1"/>
</dbReference>
<dbReference type="InterPro" id="IPR000560">
    <property type="entry name" value="His_Pase_clade-2"/>
</dbReference>
<accession>A0A447V3B4</accession>
<protein>
    <submittedName>
        <fullName evidence="3">Glucose-1-phosphatase</fullName>
        <ecNumber evidence="3">3.1.3.10</ecNumber>
    </submittedName>
</protein>
<dbReference type="EC" id="3.1.3.10" evidence="3"/>
<dbReference type="RefSeq" id="WP_126356588.1">
    <property type="nucleotide sequence ID" value="NZ_LR134201.1"/>
</dbReference>
<keyword evidence="3" id="KW-0378">Hydrolase</keyword>
<comment type="similarity">
    <text evidence="1">Belongs to the histidine acid phosphatase family.</text>
</comment>
<organism evidence="3 4">
    <name type="scientific">Cedecea lapagei</name>
    <dbReference type="NCBI Taxonomy" id="158823"/>
    <lineage>
        <taxon>Bacteria</taxon>
        <taxon>Pseudomonadati</taxon>
        <taxon>Pseudomonadota</taxon>
        <taxon>Gammaproteobacteria</taxon>
        <taxon>Enterobacterales</taxon>
        <taxon>Enterobacteriaceae</taxon>
        <taxon>Cedecea</taxon>
    </lineage>
</organism>
<keyword evidence="4" id="KW-1185">Reference proteome</keyword>
<dbReference type="PROSITE" id="PS00778">
    <property type="entry name" value="HIS_ACID_PHOSPHAT_2"/>
    <property type="match status" value="1"/>
</dbReference>
<sequence length="422" mass="47904">MIKGIVIVCLSGLISLQASAKIKHDTQPADYILEQAFVVSRHNLRTPFTSTSKTLSQATSKPWPQWDNKGNELTTRGGALEVYMGHYFSLWLKSHRLLKEAACPDREEVYLYANRRQRTVATAQFFAAGAFPGCDIQVQHLPLPEKDTWESMDPIFNYVITDTSDAFKTMALTAMNDKIHSLALADSYHLLEEILDFKNSKFCKEDKLCHFAQMKNTFTAAPGSDPHIVGALKAGYSITEALMMEYYEGFPLHQITWGKTLSAQQWKQLLKLRNGYLDTQFSSPAVAQNLAKPLLVTMHDFFIKIPAKPRPKMTLLIGHDTNIATLLSALRVNPYQLPRQFETTPIGGKVVFQRWRRQADGMPFLKVDYIYQSSDQLRNLEKLTLNHPPQHFTLSFQGCSTDPQGFCRWDDFEEVMNAALAN</sequence>
<dbReference type="KEGG" id="clap:NCTC11466_02642"/>
<dbReference type="NCBIfam" id="NF007553">
    <property type="entry name" value="PRK10173.1"/>
    <property type="match status" value="1"/>
</dbReference>
<dbReference type="Proteomes" id="UP000274122">
    <property type="component" value="Chromosome"/>
</dbReference>
<dbReference type="InterPro" id="IPR050645">
    <property type="entry name" value="Histidine_acid_phosphatase"/>
</dbReference>
<reference evidence="3 4" key="1">
    <citation type="submission" date="2018-12" db="EMBL/GenBank/DDBJ databases">
        <authorList>
            <consortium name="Pathogen Informatics"/>
        </authorList>
    </citation>
    <scope>NUCLEOTIDE SEQUENCE [LARGE SCALE GENOMIC DNA]</scope>
    <source>
        <strain evidence="3 4">NCTC11466</strain>
    </source>
</reference>
<dbReference type="PANTHER" id="PTHR11567">
    <property type="entry name" value="ACID PHOSPHATASE-RELATED"/>
    <property type="match status" value="1"/>
</dbReference>
<dbReference type="SUPFAM" id="SSF53254">
    <property type="entry name" value="Phosphoglycerate mutase-like"/>
    <property type="match status" value="1"/>
</dbReference>
<dbReference type="GO" id="GO:0008877">
    <property type="term" value="F:glucose-1-phosphatase activity"/>
    <property type="evidence" value="ECO:0007669"/>
    <property type="project" value="UniProtKB-EC"/>
</dbReference>
<dbReference type="AlphaFoldDB" id="A0A447V3B4"/>
<dbReference type="PANTHER" id="PTHR11567:SF135">
    <property type="entry name" value="GLUCOSE-1-PHOSPHATASE"/>
    <property type="match status" value="1"/>
</dbReference>
<dbReference type="PROSITE" id="PS00616">
    <property type="entry name" value="HIS_ACID_PHOSPHAT_1"/>
    <property type="match status" value="1"/>
</dbReference>